<feature type="compositionally biased region" description="Basic and acidic residues" evidence="1">
    <location>
        <begin position="38"/>
        <end position="51"/>
    </location>
</feature>
<dbReference type="KEGG" id="cel:CELE_R07E5.11"/>
<evidence type="ECO:0000313" key="4">
    <source>
        <dbReference type="WormBase" id="R07E5.11"/>
    </source>
</evidence>
<organism evidence="2 3">
    <name type="scientific">Caenorhabditis elegans</name>
    <dbReference type="NCBI Taxonomy" id="6239"/>
    <lineage>
        <taxon>Eukaryota</taxon>
        <taxon>Metazoa</taxon>
        <taxon>Ecdysozoa</taxon>
        <taxon>Nematoda</taxon>
        <taxon>Chromadorea</taxon>
        <taxon>Rhabditida</taxon>
        <taxon>Rhabditina</taxon>
        <taxon>Rhabditomorpha</taxon>
        <taxon>Rhabditoidea</taxon>
        <taxon>Rhabditidae</taxon>
        <taxon>Peloderinae</taxon>
        <taxon>Caenorhabditis</taxon>
    </lineage>
</organism>
<dbReference type="OrthoDB" id="5846911at2759"/>
<dbReference type="InParanoid" id="Q21822"/>
<dbReference type="HOGENOM" id="CLU_171309_0_0_1"/>
<dbReference type="eggNOG" id="ENOG502TIK5">
    <property type="taxonomic scope" value="Eukaryota"/>
</dbReference>
<dbReference type="GeneID" id="175576"/>
<dbReference type="CTD" id="175576"/>
<keyword evidence="5" id="KW-1267">Proteomics identification</keyword>
<feature type="region of interest" description="Disordered" evidence="1">
    <location>
        <begin position="93"/>
        <end position="113"/>
    </location>
</feature>
<feature type="compositionally biased region" description="Basic and acidic residues" evidence="1">
    <location>
        <begin position="96"/>
        <end position="113"/>
    </location>
</feature>
<dbReference type="OMA" id="DSDPFDR"/>
<dbReference type="Bgee" id="WBGene00011117">
    <property type="expression patterns" value="Expressed in germ line (C elegans) and 4 other cell types or tissues"/>
</dbReference>
<reference evidence="2 3" key="1">
    <citation type="journal article" date="1998" name="Science">
        <title>Genome sequence of the nematode C. elegans: a platform for investigating biology.</title>
        <authorList>
            <consortium name="The C. elegans sequencing consortium"/>
            <person name="Sulson J.E."/>
            <person name="Waterston R."/>
        </authorList>
    </citation>
    <scope>NUCLEOTIDE SEQUENCE [LARGE SCALE GENOMIC DNA]</scope>
    <source>
        <strain evidence="2 3">Bristol N2</strain>
    </source>
</reference>
<dbReference type="AGR" id="WB:WBGene00011117"/>
<dbReference type="Proteomes" id="UP000001940">
    <property type="component" value="Chromosome III"/>
</dbReference>
<evidence type="ECO:0000313" key="3">
    <source>
        <dbReference type="Proteomes" id="UP000001940"/>
    </source>
</evidence>
<dbReference type="PIR" id="S43596">
    <property type="entry name" value="S43596"/>
</dbReference>
<name>Q21822_CAEEL</name>
<feature type="compositionally biased region" description="Acidic residues" evidence="1">
    <location>
        <begin position="9"/>
        <end position="29"/>
    </location>
</feature>
<gene>
    <name evidence="2" type="ORF">CELE_R07E5.11</name>
    <name evidence="2 4" type="ORF">R07E5.11</name>
</gene>
<dbReference type="RefSeq" id="NP_497895.1">
    <property type="nucleotide sequence ID" value="NM_065494.1"/>
</dbReference>
<dbReference type="EMBL" id="BX284603">
    <property type="protein sequence ID" value="CAA83618.1"/>
    <property type="molecule type" value="Genomic_DNA"/>
</dbReference>
<evidence type="ECO:0000313" key="2">
    <source>
        <dbReference type="EMBL" id="CAA83618.1"/>
    </source>
</evidence>
<dbReference type="AlphaFoldDB" id="Q21822"/>
<dbReference type="WormBase" id="R07E5.11">
    <property type="protein sequence ID" value="CE00669"/>
    <property type="gene ID" value="WBGene00011117"/>
</dbReference>
<proteinExistence type="evidence at protein level"/>
<dbReference type="PeptideAtlas" id="Q21822"/>
<evidence type="ECO:0007829" key="5">
    <source>
        <dbReference type="PeptideAtlas" id="Q21822"/>
    </source>
</evidence>
<accession>Q21822</accession>
<sequence>MEKDAQAGEPEEEEVDDELSSTDLYEDSMAEVTLNETRGGHDSDPFDRSGEYDEDVDLAAPPPITPDIPEIPADVLISLKNRAEGTAIDLKNLKNPFDDSQKVDESEVEAPLK</sequence>
<protein>
    <submittedName>
        <fullName evidence="2">Intraflagellar transport protein 46 homolog</fullName>
    </submittedName>
</protein>
<dbReference type="UCSC" id="R07E5.11">
    <property type="organism name" value="c. elegans"/>
</dbReference>
<dbReference type="PaxDb" id="6239-R07E5.11"/>
<evidence type="ECO:0000256" key="1">
    <source>
        <dbReference type="SAM" id="MobiDB-lite"/>
    </source>
</evidence>
<keyword evidence="3" id="KW-1185">Reference proteome</keyword>
<feature type="region of interest" description="Disordered" evidence="1">
    <location>
        <begin position="1"/>
        <end position="69"/>
    </location>
</feature>
<dbReference type="FunCoup" id="Q21822">
    <property type="interactions" value="1522"/>
</dbReference>